<dbReference type="Pfam" id="PF03061">
    <property type="entry name" value="4HBT"/>
    <property type="match status" value="1"/>
</dbReference>
<dbReference type="EMBL" id="JAENIG010000003">
    <property type="protein sequence ID" value="MBK1854423.1"/>
    <property type="molecule type" value="Genomic_DNA"/>
</dbReference>
<reference evidence="2" key="1">
    <citation type="submission" date="2021-01" db="EMBL/GenBank/DDBJ databases">
        <title>Modified the classification status of verrucomicrobia.</title>
        <authorList>
            <person name="Feng X."/>
        </authorList>
    </citation>
    <scope>NUCLEOTIDE SEQUENCE</scope>
    <source>
        <strain evidence="2">5K15</strain>
    </source>
</reference>
<dbReference type="AlphaFoldDB" id="A0AAE2SAS5"/>
<organism evidence="2 3">
    <name type="scientific">Oceaniferula flava</name>
    <dbReference type="NCBI Taxonomy" id="2800421"/>
    <lineage>
        <taxon>Bacteria</taxon>
        <taxon>Pseudomonadati</taxon>
        <taxon>Verrucomicrobiota</taxon>
        <taxon>Verrucomicrobiia</taxon>
        <taxon>Verrucomicrobiales</taxon>
        <taxon>Verrucomicrobiaceae</taxon>
        <taxon>Oceaniferula</taxon>
    </lineage>
</organism>
<dbReference type="Gene3D" id="3.10.129.10">
    <property type="entry name" value="Hotdog Thioesterase"/>
    <property type="match status" value="1"/>
</dbReference>
<name>A0AAE2SAS5_9BACT</name>
<comment type="caution">
    <text evidence="2">The sequence shown here is derived from an EMBL/GenBank/DDBJ whole genome shotgun (WGS) entry which is preliminary data.</text>
</comment>
<dbReference type="Proteomes" id="UP000634206">
    <property type="component" value="Unassembled WGS sequence"/>
</dbReference>
<dbReference type="InterPro" id="IPR029069">
    <property type="entry name" value="HotDog_dom_sf"/>
</dbReference>
<evidence type="ECO:0000313" key="3">
    <source>
        <dbReference type="Proteomes" id="UP000634206"/>
    </source>
</evidence>
<dbReference type="InterPro" id="IPR006683">
    <property type="entry name" value="Thioestr_dom"/>
</dbReference>
<dbReference type="GO" id="GO:0016790">
    <property type="term" value="F:thiolester hydrolase activity"/>
    <property type="evidence" value="ECO:0007669"/>
    <property type="project" value="UniProtKB-ARBA"/>
</dbReference>
<sequence length="125" mass="13757">MEFHHQRRVAFADTDAAGVVHFSRILCYVEEAEHACLAELGIPLLGDGGWPRVQLDCNYTAPLRPEDTADIVISPLKIGGSSIVWKFEVHCGETLCARGSMKTVRVNAEGKPVPLEDSWRAQLIA</sequence>
<accession>A0AAE2SAS5</accession>
<gene>
    <name evidence="2" type="ORF">JIN83_05605</name>
</gene>
<evidence type="ECO:0000259" key="1">
    <source>
        <dbReference type="Pfam" id="PF03061"/>
    </source>
</evidence>
<protein>
    <submittedName>
        <fullName evidence="2">Acyl-CoA thioesterase</fullName>
    </submittedName>
</protein>
<evidence type="ECO:0000313" key="2">
    <source>
        <dbReference type="EMBL" id="MBK1854423.1"/>
    </source>
</evidence>
<dbReference type="SUPFAM" id="SSF54637">
    <property type="entry name" value="Thioesterase/thiol ester dehydrase-isomerase"/>
    <property type="match status" value="1"/>
</dbReference>
<feature type="domain" description="Thioesterase" evidence="1">
    <location>
        <begin position="18"/>
        <end position="94"/>
    </location>
</feature>
<dbReference type="CDD" id="cd00586">
    <property type="entry name" value="4HBT"/>
    <property type="match status" value="1"/>
</dbReference>
<proteinExistence type="predicted"/>
<dbReference type="RefSeq" id="WP_309489030.1">
    <property type="nucleotide sequence ID" value="NZ_JAENIG010000003.1"/>
</dbReference>
<keyword evidence="3" id="KW-1185">Reference proteome</keyword>